<evidence type="ECO:0008006" key="5">
    <source>
        <dbReference type="Google" id="ProtNLM"/>
    </source>
</evidence>
<gene>
    <name evidence="3" type="ordered locus">Ksed_22460</name>
</gene>
<feature type="transmembrane region" description="Helical" evidence="2">
    <location>
        <begin position="110"/>
        <end position="127"/>
    </location>
</feature>
<reference evidence="3 4" key="1">
    <citation type="journal article" date="2009" name="Stand. Genomic Sci.">
        <title>Complete genome sequence of Kytococcus sedentarius type strain (541).</title>
        <authorList>
            <person name="Sims D."/>
            <person name="Brettin T."/>
            <person name="Detter J.C."/>
            <person name="Han C."/>
            <person name="Lapidus A."/>
            <person name="Copeland A."/>
            <person name="Glavina Del Rio T."/>
            <person name="Nolan M."/>
            <person name="Chen F."/>
            <person name="Lucas S."/>
            <person name="Tice H."/>
            <person name="Cheng J.F."/>
            <person name="Bruce D."/>
            <person name="Goodwin L."/>
            <person name="Pitluck S."/>
            <person name="Ovchinnikova G."/>
            <person name="Pati A."/>
            <person name="Ivanova N."/>
            <person name="Mavrommatis K."/>
            <person name="Chen A."/>
            <person name="Palaniappan K."/>
            <person name="D'haeseleer P."/>
            <person name="Chain P."/>
            <person name="Bristow J."/>
            <person name="Eisen J.A."/>
            <person name="Markowitz V."/>
            <person name="Hugenholtz P."/>
            <person name="Schneider S."/>
            <person name="Goker M."/>
            <person name="Pukall R."/>
            <person name="Kyrpides N.C."/>
            <person name="Klenk H.P."/>
        </authorList>
    </citation>
    <scope>NUCLEOTIDE SEQUENCE [LARGE SCALE GENOMIC DNA]</scope>
    <source>
        <strain evidence="4">ATCC 14392 / DSM 20547 / JCM 11482 / CCUG 33030 / NBRC 15357 / NCTC 11040 / CCM 314 / 541</strain>
    </source>
</reference>
<dbReference type="Proteomes" id="UP000006666">
    <property type="component" value="Chromosome"/>
</dbReference>
<keyword evidence="2" id="KW-1133">Transmembrane helix</keyword>
<feature type="compositionally biased region" description="Polar residues" evidence="1">
    <location>
        <begin position="67"/>
        <end position="84"/>
    </location>
</feature>
<feature type="compositionally biased region" description="Polar residues" evidence="1">
    <location>
        <begin position="29"/>
        <end position="46"/>
    </location>
</feature>
<keyword evidence="2" id="KW-0472">Membrane</keyword>
<dbReference type="AlphaFoldDB" id="C7NLX8"/>
<proteinExistence type="predicted"/>
<evidence type="ECO:0000256" key="2">
    <source>
        <dbReference type="SAM" id="Phobius"/>
    </source>
</evidence>
<protein>
    <recommendedName>
        <fullName evidence="5">TM2 domain-containing protein</fullName>
    </recommendedName>
</protein>
<dbReference type="KEGG" id="kse:Ksed_22460"/>
<accession>C7NLX8</accession>
<dbReference type="EMBL" id="CP001686">
    <property type="protein sequence ID" value="ACV07227.1"/>
    <property type="molecule type" value="Genomic_DNA"/>
</dbReference>
<evidence type="ECO:0000313" key="4">
    <source>
        <dbReference type="Proteomes" id="UP000006666"/>
    </source>
</evidence>
<evidence type="ECO:0000313" key="3">
    <source>
        <dbReference type="EMBL" id="ACV07227.1"/>
    </source>
</evidence>
<dbReference type="eggNOG" id="COG2314">
    <property type="taxonomic scope" value="Bacteria"/>
</dbReference>
<feature type="transmembrane region" description="Helical" evidence="2">
    <location>
        <begin position="133"/>
        <end position="159"/>
    </location>
</feature>
<dbReference type="RefSeq" id="WP_015780158.1">
    <property type="nucleotide sequence ID" value="NC_013169.1"/>
</dbReference>
<feature type="region of interest" description="Disordered" evidence="1">
    <location>
        <begin position="1"/>
        <end position="103"/>
    </location>
</feature>
<dbReference type="HOGENOM" id="CLU_1439376_0_0_11"/>
<keyword evidence="4" id="KW-1185">Reference proteome</keyword>
<organism evidence="3 4">
    <name type="scientific">Kytococcus sedentarius (strain ATCC 14392 / DSM 20547 / JCM 11482 / CCUG 33030 / NBRC 15357 / NCTC 11040 / CCM 314 / 541)</name>
    <name type="common">Micrococcus sedentarius</name>
    <dbReference type="NCBI Taxonomy" id="478801"/>
    <lineage>
        <taxon>Bacteria</taxon>
        <taxon>Bacillati</taxon>
        <taxon>Actinomycetota</taxon>
        <taxon>Actinomycetes</taxon>
        <taxon>Micrococcales</taxon>
        <taxon>Kytococcaceae</taxon>
        <taxon>Kytococcus</taxon>
    </lineage>
</organism>
<sequence length="188" mass="20013">MDDRTPQGASPLDATDGPQPTTPPHEHTGPQSSTWAPGQETPQQNALAPYPQGNPSHTGHLQAGSYPGQQPGQHFAGSSHQYPGQQGFAGPNGHAGPNGQMMATPKSPELAAVASFFIAGLGQLVNGDVARGLMFFCAMVGMGILSALLTFILLGWIMWPFMFATWLWNIFDAHKGAQKRNMRMGYVG</sequence>
<keyword evidence="2" id="KW-0812">Transmembrane</keyword>
<name>C7NLX8_KYTSD</name>
<evidence type="ECO:0000256" key="1">
    <source>
        <dbReference type="SAM" id="MobiDB-lite"/>
    </source>
</evidence>